<evidence type="ECO:0000313" key="3">
    <source>
        <dbReference type="Proteomes" id="UP000598467"/>
    </source>
</evidence>
<dbReference type="AlphaFoldDB" id="A0A926S667"/>
<dbReference type="RefSeq" id="WP_190290826.1">
    <property type="nucleotide sequence ID" value="NZ_JABFCZ010000007.1"/>
</dbReference>
<reference evidence="2" key="1">
    <citation type="submission" date="2020-05" db="EMBL/GenBank/DDBJ databases">
        <title>Identification of trans-AT polyketide cluster in two marine bacteria, producers of a novel glutaramide-containing polyketide sesbanimide D and analogs.</title>
        <authorList>
            <person name="Kacar D."/>
            <person name="Rodriguez P."/>
            <person name="Canedo L."/>
            <person name="Gonzalez E."/>
            <person name="Galan B."/>
            <person name="De La Calle F."/>
            <person name="Garcia J.L."/>
        </authorList>
    </citation>
    <scope>NUCLEOTIDE SEQUENCE</scope>
    <source>
        <strain evidence="2">PHM038</strain>
    </source>
</reference>
<name>A0A926S667_9HYPH</name>
<comment type="caution">
    <text evidence="2">The sequence shown here is derived from an EMBL/GenBank/DDBJ whole genome shotgun (WGS) entry which is preliminary data.</text>
</comment>
<evidence type="ECO:0000313" key="2">
    <source>
        <dbReference type="EMBL" id="MBD1546157.1"/>
    </source>
</evidence>
<feature type="compositionally biased region" description="Acidic residues" evidence="1">
    <location>
        <begin position="189"/>
        <end position="220"/>
    </location>
</feature>
<evidence type="ECO:0000256" key="1">
    <source>
        <dbReference type="SAM" id="MobiDB-lite"/>
    </source>
</evidence>
<sequence>MADDTGFTYPFDLAAIAEDMQQRFGWSNQDLSDAMSRLMPAAMAGFRHFGPQSLSPFQAPAAEPFNFFDPLRLFGKTGQAATNEQLSPFFGPEFVRKAVAEQIAQATGLQQKAVQEMMPVAATLAMSQVVRPYLHSDAQELLDAFVRGFVRGRPKPVPKPMDYVQGYAEAVNAFWSHFLKPLERKDAEDDRAEEEEEIEAEPAADDEDAVTDDSETENSEPESKAEGSEFDTMMASWMAAGRDFQSSQFEAFDSFFNRAARDLGNTSGKAD</sequence>
<evidence type="ECO:0008006" key="4">
    <source>
        <dbReference type="Google" id="ProtNLM"/>
    </source>
</evidence>
<dbReference type="EMBL" id="JABFCZ010000007">
    <property type="protein sequence ID" value="MBD1546157.1"/>
    <property type="molecule type" value="Genomic_DNA"/>
</dbReference>
<protein>
    <recommendedName>
        <fullName evidence="4">DUF937 domain-containing protein</fullName>
    </recommendedName>
</protein>
<accession>A0A926S667</accession>
<organism evidence="2 3">
    <name type="scientific">Roseibium aggregatum</name>
    <dbReference type="NCBI Taxonomy" id="187304"/>
    <lineage>
        <taxon>Bacteria</taxon>
        <taxon>Pseudomonadati</taxon>
        <taxon>Pseudomonadota</taxon>
        <taxon>Alphaproteobacteria</taxon>
        <taxon>Hyphomicrobiales</taxon>
        <taxon>Stappiaceae</taxon>
        <taxon>Roseibium</taxon>
    </lineage>
</organism>
<feature type="region of interest" description="Disordered" evidence="1">
    <location>
        <begin position="186"/>
        <end position="232"/>
    </location>
</feature>
<dbReference type="Proteomes" id="UP000598467">
    <property type="component" value="Unassembled WGS sequence"/>
</dbReference>
<dbReference type="Pfam" id="PF06078">
    <property type="entry name" value="DUF937"/>
    <property type="match status" value="1"/>
</dbReference>
<gene>
    <name evidence="2" type="ORF">HK439_07780</name>
</gene>
<dbReference type="InterPro" id="IPR009282">
    <property type="entry name" value="DUF937"/>
</dbReference>
<proteinExistence type="predicted"/>